<comment type="subunit">
    <text evidence="6">Homotetramer.</text>
</comment>
<evidence type="ECO:0000256" key="3">
    <source>
        <dbReference type="ARBA" id="ARBA00004968"/>
    </source>
</evidence>
<evidence type="ECO:0000256" key="1">
    <source>
        <dbReference type="ARBA" id="ARBA00001947"/>
    </source>
</evidence>
<evidence type="ECO:0000256" key="4">
    <source>
        <dbReference type="ARBA" id="ARBA00010286"/>
    </source>
</evidence>
<comment type="similarity">
    <text evidence="4">Belongs to the metallo-dependent hydrolases superfamily. DHOase family. Class I DHOase subfamily.</text>
</comment>
<dbReference type="PANTHER" id="PTHR43668">
    <property type="entry name" value="ALLANTOINASE"/>
    <property type="match status" value="1"/>
</dbReference>
<gene>
    <name evidence="13" type="ORF">A4H34_07510</name>
</gene>
<keyword evidence="10" id="KW-0378">Hydrolase</keyword>
<dbReference type="SUPFAM" id="SSF51338">
    <property type="entry name" value="Composite domain of metallo-dependent hydrolases"/>
    <property type="match status" value="1"/>
</dbReference>
<dbReference type="InterPro" id="IPR002195">
    <property type="entry name" value="Dihydroorotase_CS"/>
</dbReference>
<dbReference type="FunFam" id="3.20.20.140:FF:000032">
    <property type="entry name" value="Allantoinase Dal1"/>
    <property type="match status" value="1"/>
</dbReference>
<dbReference type="PANTHER" id="PTHR43668:SF2">
    <property type="entry name" value="ALLANTOINASE"/>
    <property type="match status" value="1"/>
</dbReference>
<dbReference type="PROSITE" id="PS00482">
    <property type="entry name" value="DIHYDROOROTASE_1"/>
    <property type="match status" value="1"/>
</dbReference>
<evidence type="ECO:0000256" key="8">
    <source>
        <dbReference type="ARBA" id="ARBA00022631"/>
    </source>
</evidence>
<feature type="domain" description="Amidohydrolase-related" evidence="12">
    <location>
        <begin position="54"/>
        <end position="429"/>
    </location>
</feature>
<dbReference type="InterPro" id="IPR011059">
    <property type="entry name" value="Metal-dep_hydrolase_composite"/>
</dbReference>
<dbReference type="OrthoDB" id="9803027at2"/>
<dbReference type="Gene3D" id="3.20.20.140">
    <property type="entry name" value="Metal-dependent hydrolases"/>
    <property type="match status" value="1"/>
</dbReference>
<evidence type="ECO:0000256" key="9">
    <source>
        <dbReference type="ARBA" id="ARBA00022723"/>
    </source>
</evidence>
<dbReference type="AlphaFoldDB" id="A0A179B6S3"/>
<proteinExistence type="inferred from homology"/>
<dbReference type="Proteomes" id="UP000078368">
    <property type="component" value="Unassembled WGS sequence"/>
</dbReference>
<dbReference type="SUPFAM" id="SSF51556">
    <property type="entry name" value="Metallo-dependent hydrolases"/>
    <property type="match status" value="1"/>
</dbReference>
<evidence type="ECO:0000256" key="6">
    <source>
        <dbReference type="ARBA" id="ARBA00011881"/>
    </source>
</evidence>
<organism evidence="13 14">
    <name type="scientific">Peptidiphaga gingivicola</name>
    <dbReference type="NCBI Taxonomy" id="2741497"/>
    <lineage>
        <taxon>Bacteria</taxon>
        <taxon>Bacillati</taxon>
        <taxon>Actinomycetota</taxon>
        <taxon>Actinomycetes</taxon>
        <taxon>Actinomycetales</taxon>
        <taxon>Actinomycetaceae</taxon>
        <taxon>Peptidiphaga</taxon>
    </lineage>
</organism>
<evidence type="ECO:0000256" key="10">
    <source>
        <dbReference type="ARBA" id="ARBA00022801"/>
    </source>
</evidence>
<protein>
    <recommendedName>
        <fullName evidence="7">allantoinase</fullName>
        <ecNumber evidence="7">3.5.2.5</ecNumber>
    </recommendedName>
</protein>
<comment type="pathway">
    <text evidence="3">Nitrogen metabolism; (S)-allantoin degradation; allantoate from (S)-allantoin: step 1/1.</text>
</comment>
<dbReference type="GO" id="GO:0008270">
    <property type="term" value="F:zinc ion binding"/>
    <property type="evidence" value="ECO:0007669"/>
    <property type="project" value="InterPro"/>
</dbReference>
<comment type="cofactor">
    <cofactor evidence="1">
        <name>Zn(2+)</name>
        <dbReference type="ChEBI" id="CHEBI:29105"/>
    </cofactor>
</comment>
<dbReference type="GO" id="GO:0004038">
    <property type="term" value="F:allantoinase activity"/>
    <property type="evidence" value="ECO:0007669"/>
    <property type="project" value="UniProtKB-EC"/>
</dbReference>
<keyword evidence="8" id="KW-0659">Purine metabolism</keyword>
<accession>A0A179B6S3</accession>
<sequence length="445" mass="47454">MATRKIWRAERVVLPDGEKPAAIAVEDGTVVGILEKDAPWEADEEVIVPDDQALMPGLIDIHVHVNEPGRTEWEGYETATRAAAAGGFTTLVDMPLNSSPCTTSLENLELKKEAARGKLSMDVGFWGGVIPGNIQELRPMWEAGVFGFKCFLGDSGLDEYPYVDRPTLLAAMKEIASFGGLLIIHAEDASVLDSAPGCDGRSYEAFMNSHPAEAENASVDFVVEAVRQTGCRAHILHLGSAGAVDSIRRAKAEGLPLTVETAPHYLTFDAEEIPDGATEYKCCPPLRGHANRIGLWKALQEGVIDLVASDHSPSTAELKHLDTGDFGAAWGGISSVQLGFSAVWTEGRKLGASLSDVARWQGSNPAAVVGLAGKGSIEVGAAADLIAVAPDETFVVDKDKLFHKNPVSPYHGRELAGVVKATWLAGEPVEPHGPARGREITRDNK</sequence>
<comment type="similarity">
    <text evidence="5">Belongs to the metallo-dependent hydrolases superfamily. Allantoinase family.</text>
</comment>
<evidence type="ECO:0000259" key="12">
    <source>
        <dbReference type="Pfam" id="PF01979"/>
    </source>
</evidence>
<keyword evidence="14" id="KW-1185">Reference proteome</keyword>
<dbReference type="GO" id="GO:0000256">
    <property type="term" value="P:allantoin catabolic process"/>
    <property type="evidence" value="ECO:0007669"/>
    <property type="project" value="InterPro"/>
</dbReference>
<keyword evidence="9" id="KW-0479">Metal-binding</keyword>
<comment type="function">
    <text evidence="2">Catalyzes the reversible cyclization of carbamoyl aspartate to dihydroorotate.</text>
</comment>
<dbReference type="InterPro" id="IPR006680">
    <property type="entry name" value="Amidohydro-rel"/>
</dbReference>
<evidence type="ECO:0000256" key="11">
    <source>
        <dbReference type="ARBA" id="ARBA00022833"/>
    </source>
</evidence>
<dbReference type="GO" id="GO:0006145">
    <property type="term" value="P:purine nucleobase catabolic process"/>
    <property type="evidence" value="ECO:0007669"/>
    <property type="project" value="TreeGrafter"/>
</dbReference>
<dbReference type="EMBL" id="LVZK01000001">
    <property type="protein sequence ID" value="OAP86943.1"/>
    <property type="molecule type" value="Genomic_DNA"/>
</dbReference>
<dbReference type="RefSeq" id="WP_064231566.1">
    <property type="nucleotide sequence ID" value="NZ_LVZK01000001.1"/>
</dbReference>
<reference evidence="13 14" key="1">
    <citation type="submission" date="2016-04" db="EMBL/GenBank/DDBJ databases">
        <title>Peptidophaga gingivicola gen. nov., sp. nov., isolated from human subgingival plaque.</title>
        <authorList>
            <person name="Beall C.J."/>
            <person name="Mokrzan E.M."/>
            <person name="Griffen A.L."/>
            <person name="Leys E.J."/>
        </authorList>
    </citation>
    <scope>NUCLEOTIDE SEQUENCE [LARGE SCALE GENOMIC DNA]</scope>
    <source>
        <strain evidence="13 14">BA112</strain>
    </source>
</reference>
<dbReference type="GO" id="GO:0050897">
    <property type="term" value="F:cobalt ion binding"/>
    <property type="evidence" value="ECO:0007669"/>
    <property type="project" value="InterPro"/>
</dbReference>
<evidence type="ECO:0000256" key="5">
    <source>
        <dbReference type="ARBA" id="ARBA00010368"/>
    </source>
</evidence>
<evidence type="ECO:0000313" key="13">
    <source>
        <dbReference type="EMBL" id="OAP86943.1"/>
    </source>
</evidence>
<dbReference type="NCBIfam" id="TIGR03178">
    <property type="entry name" value="allantoinase"/>
    <property type="match status" value="1"/>
</dbReference>
<name>A0A179B6S3_9ACTO</name>
<dbReference type="InterPro" id="IPR017593">
    <property type="entry name" value="Allantoinase"/>
</dbReference>
<evidence type="ECO:0000256" key="7">
    <source>
        <dbReference type="ARBA" id="ARBA00012863"/>
    </source>
</evidence>
<dbReference type="InterPro" id="IPR032466">
    <property type="entry name" value="Metal_Hydrolase"/>
</dbReference>
<dbReference type="GO" id="GO:0005737">
    <property type="term" value="C:cytoplasm"/>
    <property type="evidence" value="ECO:0007669"/>
    <property type="project" value="TreeGrafter"/>
</dbReference>
<keyword evidence="11" id="KW-0862">Zinc</keyword>
<dbReference type="STRING" id="1823756.A4H34_07510"/>
<dbReference type="InterPro" id="IPR050138">
    <property type="entry name" value="DHOase/Allantoinase_Hydrolase"/>
</dbReference>
<dbReference type="EC" id="3.5.2.5" evidence="7"/>
<evidence type="ECO:0000313" key="14">
    <source>
        <dbReference type="Proteomes" id="UP000078368"/>
    </source>
</evidence>
<dbReference type="Pfam" id="PF01979">
    <property type="entry name" value="Amidohydro_1"/>
    <property type="match status" value="1"/>
</dbReference>
<evidence type="ECO:0000256" key="2">
    <source>
        <dbReference type="ARBA" id="ARBA00002368"/>
    </source>
</evidence>
<comment type="caution">
    <text evidence="13">The sequence shown here is derived from an EMBL/GenBank/DDBJ whole genome shotgun (WGS) entry which is preliminary data.</text>
</comment>